<protein>
    <recommendedName>
        <fullName evidence="1">HAT C-terminal dimerisation domain-containing protein</fullName>
    </recommendedName>
</protein>
<reference evidence="2" key="1">
    <citation type="journal article" date="2023" name="bioRxiv">
        <title>Improved chromosome-level genome assembly for marigold (Tagetes erecta).</title>
        <authorList>
            <person name="Jiang F."/>
            <person name="Yuan L."/>
            <person name="Wang S."/>
            <person name="Wang H."/>
            <person name="Xu D."/>
            <person name="Wang A."/>
            <person name="Fan W."/>
        </authorList>
    </citation>
    <scope>NUCLEOTIDE SEQUENCE</scope>
    <source>
        <strain evidence="2">WSJ</strain>
        <tissue evidence="2">Leaf</tissue>
    </source>
</reference>
<dbReference type="Proteomes" id="UP001229421">
    <property type="component" value="Unassembled WGS sequence"/>
</dbReference>
<proteinExistence type="predicted"/>
<dbReference type="AlphaFoldDB" id="A0AAD8JUY1"/>
<dbReference type="GO" id="GO:0046983">
    <property type="term" value="F:protein dimerization activity"/>
    <property type="evidence" value="ECO:0007669"/>
    <property type="project" value="InterPro"/>
</dbReference>
<dbReference type="SUPFAM" id="SSF53098">
    <property type="entry name" value="Ribonuclease H-like"/>
    <property type="match status" value="1"/>
</dbReference>
<evidence type="ECO:0000313" key="2">
    <source>
        <dbReference type="EMBL" id="KAK1411395.1"/>
    </source>
</evidence>
<comment type="caution">
    <text evidence="2">The sequence shown here is derived from an EMBL/GenBank/DDBJ whole genome shotgun (WGS) entry which is preliminary data.</text>
</comment>
<dbReference type="InterPro" id="IPR012337">
    <property type="entry name" value="RNaseH-like_sf"/>
</dbReference>
<dbReference type="Pfam" id="PF05699">
    <property type="entry name" value="Dimer_Tnp_hAT"/>
    <property type="match status" value="1"/>
</dbReference>
<evidence type="ECO:0000259" key="1">
    <source>
        <dbReference type="Pfam" id="PF05699"/>
    </source>
</evidence>
<gene>
    <name evidence="2" type="ORF">QVD17_37943</name>
</gene>
<sequence length="180" mass="20382">MIGPTNPPLGKPMETGEYLKNGMLQQRPYVRLVRGWMDAVVRSREKKNGSQPDPSGCTRNRFCFDILAWWKGKEAEFPVLSAMARDLLSSQAYTVVSESTFTTCGKVISLRRTRLSPKAVEMCICLKDPLDAVHRIQHLTNLEDGIEPESKIHDEEVLEGLSSEISDEELKEYAKRRGNK</sequence>
<name>A0AAD8JUY1_TARER</name>
<dbReference type="EMBL" id="JAUHHV010000010">
    <property type="protein sequence ID" value="KAK1411395.1"/>
    <property type="molecule type" value="Genomic_DNA"/>
</dbReference>
<dbReference type="PANTHER" id="PTHR23272">
    <property type="entry name" value="BED FINGER-RELATED"/>
    <property type="match status" value="1"/>
</dbReference>
<accession>A0AAD8JUY1</accession>
<feature type="domain" description="HAT C-terminal dimerisation" evidence="1">
    <location>
        <begin position="64"/>
        <end position="128"/>
    </location>
</feature>
<keyword evidence="3" id="KW-1185">Reference proteome</keyword>
<organism evidence="2 3">
    <name type="scientific">Tagetes erecta</name>
    <name type="common">African marigold</name>
    <dbReference type="NCBI Taxonomy" id="13708"/>
    <lineage>
        <taxon>Eukaryota</taxon>
        <taxon>Viridiplantae</taxon>
        <taxon>Streptophyta</taxon>
        <taxon>Embryophyta</taxon>
        <taxon>Tracheophyta</taxon>
        <taxon>Spermatophyta</taxon>
        <taxon>Magnoliopsida</taxon>
        <taxon>eudicotyledons</taxon>
        <taxon>Gunneridae</taxon>
        <taxon>Pentapetalae</taxon>
        <taxon>asterids</taxon>
        <taxon>campanulids</taxon>
        <taxon>Asterales</taxon>
        <taxon>Asteraceae</taxon>
        <taxon>Asteroideae</taxon>
        <taxon>Heliantheae alliance</taxon>
        <taxon>Tageteae</taxon>
        <taxon>Tagetes</taxon>
    </lineage>
</organism>
<dbReference type="InterPro" id="IPR008906">
    <property type="entry name" value="HATC_C_dom"/>
</dbReference>
<evidence type="ECO:0000313" key="3">
    <source>
        <dbReference type="Proteomes" id="UP001229421"/>
    </source>
</evidence>
<dbReference type="PANTHER" id="PTHR23272:SF190">
    <property type="entry name" value="ZINC FINGER, BED-TYPE-RELATED"/>
    <property type="match status" value="1"/>
</dbReference>